<feature type="domain" description="FAS1" evidence="4">
    <location>
        <begin position="40"/>
        <end position="183"/>
    </location>
</feature>
<evidence type="ECO:0000256" key="2">
    <source>
        <dbReference type="ARBA" id="ARBA00022525"/>
    </source>
</evidence>
<dbReference type="Pfam" id="PF24517">
    <property type="entry name" value="CBM96"/>
    <property type="match status" value="1"/>
</dbReference>
<sequence length="477" mass="52163">MKTIKRTYLLLCGAMLCLLIGCEIQENFEYQKSGTTGELGVTAWEFIQANDSLTLLESAISKANLESLYNGMDARTFIAPTNQAFKQYLATNAYASLEEVPLPILKNTLKYHIVKEVVLFTNPDLAESNNPIAYDTENGQLMFLSHNTNYQGLVNEETSKQWTIVTSNLEPKNGAIHVVSSIVYFSAPAGNLNIPDSSVKTDTIYPHHDTYINGGSSSGVNYGGDVLIKVKNVTDNGDYDRKGFLMFDLKDFDDEGVITDVKLEMAVKFTAAKGVAMNLFTSKDTLWNETSLTFDNATLPEGDPIASLTTTKISTFAFDVTDYYNSLDNKQKVSFVLDGEPGTDETDEFATKENTTHNAPILIATIASGNNVLVLQTNKGFTVQGGETFVLSNEIVEVTGADASDIIYNLEEAPLNGWLIRGADILKPGDRFTQFDVNSRNMIYISNGSGTSDGIVVSARDRAGSSLESFLLDIAIQ</sequence>
<proteinExistence type="predicted"/>
<accession>A0ABV8HBZ1</accession>
<evidence type="ECO:0000313" key="5">
    <source>
        <dbReference type="EMBL" id="MFC4029602.1"/>
    </source>
</evidence>
<dbReference type="Proteomes" id="UP001595793">
    <property type="component" value="Unassembled WGS sequence"/>
</dbReference>
<dbReference type="PROSITE" id="PS51257">
    <property type="entry name" value="PROKAR_LIPOPROTEIN"/>
    <property type="match status" value="1"/>
</dbReference>
<dbReference type="InterPro" id="IPR055372">
    <property type="entry name" value="CBM96"/>
</dbReference>
<comment type="caution">
    <text evidence="5">The sequence shown here is derived from an EMBL/GenBank/DDBJ whole genome shotgun (WGS) entry which is preliminary data.</text>
</comment>
<gene>
    <name evidence="5" type="ORF">ACFOS1_19450</name>
</gene>
<dbReference type="EMBL" id="JBHSAS010000033">
    <property type="protein sequence ID" value="MFC4029602.1"/>
    <property type="molecule type" value="Genomic_DNA"/>
</dbReference>
<keyword evidence="2" id="KW-0964">Secreted</keyword>
<dbReference type="PROSITE" id="PS50213">
    <property type="entry name" value="FAS1"/>
    <property type="match status" value="1"/>
</dbReference>
<evidence type="ECO:0000256" key="1">
    <source>
        <dbReference type="ARBA" id="ARBA00004613"/>
    </source>
</evidence>
<protein>
    <submittedName>
        <fullName evidence="5">DNRLRE domain-containing protein</fullName>
    </submittedName>
</protein>
<evidence type="ECO:0000259" key="4">
    <source>
        <dbReference type="PROSITE" id="PS50213"/>
    </source>
</evidence>
<dbReference type="Pfam" id="PF16184">
    <property type="entry name" value="Cadherin_3"/>
    <property type="match status" value="1"/>
</dbReference>
<dbReference type="Gene3D" id="2.30.180.10">
    <property type="entry name" value="FAS1 domain"/>
    <property type="match status" value="1"/>
</dbReference>
<name>A0ABV8HBZ1_9FLAO</name>
<dbReference type="NCBIfam" id="NF033679">
    <property type="entry name" value="DNRLRE_dom"/>
    <property type="match status" value="1"/>
</dbReference>
<comment type="subcellular location">
    <subcellularLocation>
        <location evidence="1">Secreted</location>
    </subcellularLocation>
</comment>
<dbReference type="RefSeq" id="WP_290230780.1">
    <property type="nucleotide sequence ID" value="NZ_JAUFPZ010000002.1"/>
</dbReference>
<dbReference type="InterPro" id="IPR036378">
    <property type="entry name" value="FAS1_dom_sf"/>
</dbReference>
<keyword evidence="3" id="KW-0732">Signal</keyword>
<dbReference type="InterPro" id="IPR000782">
    <property type="entry name" value="FAS1_domain"/>
</dbReference>
<organism evidence="5 6">
    <name type="scientific">Zunongwangia endophytica</name>
    <dbReference type="NCBI Taxonomy" id="1808945"/>
    <lineage>
        <taxon>Bacteria</taxon>
        <taxon>Pseudomonadati</taxon>
        <taxon>Bacteroidota</taxon>
        <taxon>Flavobacteriia</taxon>
        <taxon>Flavobacteriales</taxon>
        <taxon>Flavobacteriaceae</taxon>
        <taxon>Zunongwangia</taxon>
    </lineage>
</organism>
<dbReference type="SUPFAM" id="SSF82153">
    <property type="entry name" value="FAS1 domain"/>
    <property type="match status" value="1"/>
</dbReference>
<reference evidence="6" key="1">
    <citation type="journal article" date="2019" name="Int. J. Syst. Evol. Microbiol.">
        <title>The Global Catalogue of Microorganisms (GCM) 10K type strain sequencing project: providing services to taxonomists for standard genome sequencing and annotation.</title>
        <authorList>
            <consortium name="The Broad Institute Genomics Platform"/>
            <consortium name="The Broad Institute Genome Sequencing Center for Infectious Disease"/>
            <person name="Wu L."/>
            <person name="Ma J."/>
        </authorList>
    </citation>
    <scope>NUCLEOTIDE SEQUENCE [LARGE SCALE GENOMIC DNA]</scope>
    <source>
        <strain evidence="6">CECT 9128</strain>
    </source>
</reference>
<keyword evidence="6" id="KW-1185">Reference proteome</keyword>
<evidence type="ECO:0000256" key="3">
    <source>
        <dbReference type="ARBA" id="ARBA00022729"/>
    </source>
</evidence>
<dbReference type="Pfam" id="PF02469">
    <property type="entry name" value="Fasciclin"/>
    <property type="match status" value="1"/>
</dbReference>
<evidence type="ECO:0000313" key="6">
    <source>
        <dbReference type="Proteomes" id="UP001595793"/>
    </source>
</evidence>